<accession>M7CHQ5</accession>
<organism evidence="2 3">
    <name type="scientific">Chelonia mydas</name>
    <name type="common">Green sea-turtle</name>
    <name type="synonym">Chelonia agassizi</name>
    <dbReference type="NCBI Taxonomy" id="8469"/>
    <lineage>
        <taxon>Eukaryota</taxon>
        <taxon>Metazoa</taxon>
        <taxon>Chordata</taxon>
        <taxon>Craniata</taxon>
        <taxon>Vertebrata</taxon>
        <taxon>Euteleostomi</taxon>
        <taxon>Archelosauria</taxon>
        <taxon>Testudinata</taxon>
        <taxon>Testudines</taxon>
        <taxon>Cryptodira</taxon>
        <taxon>Durocryptodira</taxon>
        <taxon>Americhelydia</taxon>
        <taxon>Chelonioidea</taxon>
        <taxon>Cheloniidae</taxon>
        <taxon>Chelonia</taxon>
    </lineage>
</organism>
<dbReference type="EMBL" id="KB510843">
    <property type="protein sequence ID" value="EMP40457.1"/>
    <property type="molecule type" value="Genomic_DNA"/>
</dbReference>
<dbReference type="AlphaFoldDB" id="M7CHQ5"/>
<name>M7CHQ5_CHEMY</name>
<feature type="compositionally biased region" description="Polar residues" evidence="1">
    <location>
        <begin position="36"/>
        <end position="49"/>
    </location>
</feature>
<evidence type="ECO:0000313" key="2">
    <source>
        <dbReference type="EMBL" id="EMP40457.1"/>
    </source>
</evidence>
<feature type="compositionally biased region" description="Basic residues" evidence="1">
    <location>
        <begin position="52"/>
        <end position="74"/>
    </location>
</feature>
<feature type="region of interest" description="Disordered" evidence="1">
    <location>
        <begin position="36"/>
        <end position="75"/>
    </location>
</feature>
<protein>
    <submittedName>
        <fullName evidence="2">Uncharacterized protein</fullName>
    </submittedName>
</protein>
<dbReference type="Proteomes" id="UP000031443">
    <property type="component" value="Unassembled WGS sequence"/>
</dbReference>
<evidence type="ECO:0000256" key="1">
    <source>
        <dbReference type="SAM" id="MobiDB-lite"/>
    </source>
</evidence>
<gene>
    <name evidence="2" type="ORF">UY3_02292</name>
</gene>
<reference evidence="3" key="1">
    <citation type="journal article" date="2013" name="Nat. Genet.">
        <title>The draft genomes of soft-shell turtle and green sea turtle yield insights into the development and evolution of the turtle-specific body plan.</title>
        <authorList>
            <person name="Wang Z."/>
            <person name="Pascual-Anaya J."/>
            <person name="Zadissa A."/>
            <person name="Li W."/>
            <person name="Niimura Y."/>
            <person name="Huang Z."/>
            <person name="Li C."/>
            <person name="White S."/>
            <person name="Xiong Z."/>
            <person name="Fang D."/>
            <person name="Wang B."/>
            <person name="Ming Y."/>
            <person name="Chen Y."/>
            <person name="Zheng Y."/>
            <person name="Kuraku S."/>
            <person name="Pignatelli M."/>
            <person name="Herrero J."/>
            <person name="Beal K."/>
            <person name="Nozawa M."/>
            <person name="Li Q."/>
            <person name="Wang J."/>
            <person name="Zhang H."/>
            <person name="Yu L."/>
            <person name="Shigenobu S."/>
            <person name="Wang J."/>
            <person name="Liu J."/>
            <person name="Flicek P."/>
            <person name="Searle S."/>
            <person name="Wang J."/>
            <person name="Kuratani S."/>
            <person name="Yin Y."/>
            <person name="Aken B."/>
            <person name="Zhang G."/>
            <person name="Irie N."/>
        </authorList>
    </citation>
    <scope>NUCLEOTIDE SEQUENCE [LARGE SCALE GENOMIC DNA]</scope>
</reference>
<keyword evidence="3" id="KW-1185">Reference proteome</keyword>
<proteinExistence type="predicted"/>
<evidence type="ECO:0000313" key="3">
    <source>
        <dbReference type="Proteomes" id="UP000031443"/>
    </source>
</evidence>
<sequence>MEEPAKADNFENFDTLMDRLTAELSAEITAERRIRSSQCGEEQLNTASGRPNGKRLGKKQREKSKWGHLQKHLREKGAAVKETEQLDSANLYSTTLIEWPQFEKFPFTGRTRDWLARVSVEPSIHGAQQK</sequence>